<feature type="binding site" evidence="9">
    <location>
        <begin position="133"/>
        <end position="141"/>
    </location>
    <ligand>
        <name>5-phospho-alpha-D-ribose 1-diphosphate</name>
        <dbReference type="ChEBI" id="CHEBI:58017"/>
    </ligand>
</feature>
<feature type="binding site" evidence="9">
    <location>
        <position position="136"/>
    </location>
    <ligand>
        <name>anthranilate</name>
        <dbReference type="ChEBI" id="CHEBI:16567"/>
        <label>1</label>
    </ligand>
</feature>
<accession>A0A1V3C1N9</accession>
<sequence length="370" mass="38681">MNVPAATSPDRPRAAGPDEGSAVTERTWSNLITALLEGRTLSSADTEWAMNEIMSDAATDVQIAGFVVALRAKGEDVSEVTGLARGMLANAVRISVPGPTLDIVGTGGDRAHTVNVSTMAAVVAAAAGARVVKHGNRAASSSCGTADVLERLGVVLDLPPELTVRVAEEAGITFCFAPHFHPSFRYASKTRRELAVPTVFNFLGPLTNPAQPSTSAIGVFDERMCEVIAGVFARRGSSALVFRGDDGLDELTTTTTSTVWVVRDGTARREALDPADLGIARSRPEDLRGGDVEFNAQAVRDLVAGRPGPVRDAVLLNAGAALAAVDGVRGPLLDAVRAGYERAAAAVDGGAAERTLEHWVRISQEHAKTL</sequence>
<dbReference type="EMBL" id="JACCHL010000001">
    <property type="protein sequence ID" value="NYH50894.1"/>
    <property type="molecule type" value="Genomic_DNA"/>
</dbReference>
<organism evidence="14 15">
    <name type="scientific">Nocardiopsis sinuspersici</name>
    <dbReference type="NCBI Taxonomy" id="501010"/>
    <lineage>
        <taxon>Bacteria</taxon>
        <taxon>Bacillati</taxon>
        <taxon>Actinomycetota</taxon>
        <taxon>Actinomycetes</taxon>
        <taxon>Streptosporangiales</taxon>
        <taxon>Nocardiopsidaceae</taxon>
        <taxon>Nocardiopsis</taxon>
    </lineage>
</organism>
<dbReference type="EMBL" id="MCOK01000001">
    <property type="protein sequence ID" value="OOC54711.1"/>
    <property type="molecule type" value="Genomic_DNA"/>
</dbReference>
<dbReference type="InterPro" id="IPR000312">
    <property type="entry name" value="Glycosyl_Trfase_fam3"/>
</dbReference>
<evidence type="ECO:0000313" key="13">
    <source>
        <dbReference type="EMBL" id="NYH50894.1"/>
    </source>
</evidence>
<gene>
    <name evidence="9" type="primary">trpD</name>
    <name evidence="13" type="ORF">HNR06_000483</name>
    <name evidence="14" type="ORF">NOSIN_13595</name>
</gene>
<comment type="caution">
    <text evidence="14">The sequence shown here is derived from an EMBL/GenBank/DDBJ whole genome shotgun (WGS) entry which is preliminary data.</text>
</comment>
<evidence type="ECO:0000256" key="4">
    <source>
        <dbReference type="ARBA" id="ARBA00022679"/>
    </source>
</evidence>
<keyword evidence="9" id="KW-0460">Magnesium</keyword>
<keyword evidence="2 9" id="KW-0028">Amino-acid biosynthesis</keyword>
<dbReference type="RefSeq" id="WP_077691126.1">
    <property type="nucleotide sequence ID" value="NZ_JACCHL010000001.1"/>
</dbReference>
<dbReference type="GO" id="GO:0000162">
    <property type="term" value="P:L-tryptophan biosynthetic process"/>
    <property type="evidence" value="ECO:0007669"/>
    <property type="project" value="UniProtKB-UniRule"/>
</dbReference>
<evidence type="ECO:0000256" key="3">
    <source>
        <dbReference type="ARBA" id="ARBA00022676"/>
    </source>
</evidence>
<comment type="similarity">
    <text evidence="8">In the C-terminal section; belongs to the anthranilate phosphoribosyltransferase family.</text>
</comment>
<reference evidence="15" key="1">
    <citation type="submission" date="2016-08" db="EMBL/GenBank/DDBJ databases">
        <authorList>
            <person name="Tokovenko B."/>
            <person name="Kalinowski J."/>
        </authorList>
    </citation>
    <scope>NUCLEOTIDE SEQUENCE [LARGE SCALE GENOMIC DNA]</scope>
    <source>
        <strain evidence="15">UTMC102</strain>
    </source>
</reference>
<dbReference type="Gene3D" id="1.20.970.10">
    <property type="entry name" value="Transferase, Pyrimidine Nucleoside Phosphorylase, Chain C"/>
    <property type="match status" value="1"/>
</dbReference>
<comment type="pathway">
    <text evidence="1 9">Amino-acid biosynthesis; L-tryptophan biosynthesis; L-tryptophan from chorismate: step 2/5.</text>
</comment>
<evidence type="ECO:0000259" key="12">
    <source>
        <dbReference type="Pfam" id="PF02885"/>
    </source>
</evidence>
<evidence type="ECO:0000313" key="14">
    <source>
        <dbReference type="EMBL" id="OOC54711.1"/>
    </source>
</evidence>
<evidence type="ECO:0000256" key="8">
    <source>
        <dbReference type="ARBA" id="ARBA00061188"/>
    </source>
</evidence>
<comment type="subunit">
    <text evidence="9">Homodimer.</text>
</comment>
<feature type="binding site" evidence="9">
    <location>
        <begin position="115"/>
        <end position="118"/>
    </location>
    <ligand>
        <name>5-phospho-alpha-D-ribose 1-diphosphate</name>
        <dbReference type="ChEBI" id="CHEBI:58017"/>
    </ligand>
</feature>
<dbReference type="STRING" id="501010.NOSIN_13595"/>
<feature type="binding site" evidence="9">
    <location>
        <position position="117"/>
    </location>
    <ligand>
        <name>Mg(2+)</name>
        <dbReference type="ChEBI" id="CHEBI:18420"/>
        <label>1</label>
    </ligand>
</feature>
<dbReference type="EC" id="2.4.2.18" evidence="9"/>
<feature type="binding site" evidence="9">
    <location>
        <position position="191"/>
    </location>
    <ligand>
        <name>anthranilate</name>
        <dbReference type="ChEBI" id="CHEBI:16567"/>
        <label>2</label>
    </ligand>
</feature>
<evidence type="ECO:0000256" key="7">
    <source>
        <dbReference type="ARBA" id="ARBA00052328"/>
    </source>
</evidence>
<evidence type="ECO:0000256" key="6">
    <source>
        <dbReference type="ARBA" id="ARBA00023141"/>
    </source>
</evidence>
<feature type="region of interest" description="Disordered" evidence="10">
    <location>
        <begin position="1"/>
        <end position="23"/>
    </location>
</feature>
<comment type="catalytic activity">
    <reaction evidence="7 9">
        <text>N-(5-phospho-beta-D-ribosyl)anthranilate + diphosphate = 5-phospho-alpha-D-ribose 1-diphosphate + anthranilate</text>
        <dbReference type="Rhea" id="RHEA:11768"/>
        <dbReference type="ChEBI" id="CHEBI:16567"/>
        <dbReference type="ChEBI" id="CHEBI:18277"/>
        <dbReference type="ChEBI" id="CHEBI:33019"/>
        <dbReference type="ChEBI" id="CHEBI:58017"/>
        <dbReference type="EC" id="2.4.2.18"/>
    </reaction>
</comment>
<dbReference type="GO" id="GO:0004048">
    <property type="term" value="F:anthranilate phosphoribosyltransferase activity"/>
    <property type="evidence" value="ECO:0007669"/>
    <property type="project" value="UniProtKB-UniRule"/>
</dbReference>
<comment type="function">
    <text evidence="9">Catalyzes the transfer of the phosphoribosyl group of 5-phosphorylribose-1-pyrophosphate (PRPP) to anthranilate to yield N-(5'-phosphoribosyl)-anthranilate (PRA).</text>
</comment>
<name>A0A1V3C1N9_9ACTN</name>
<feature type="binding site" evidence="9">
    <location>
        <position position="249"/>
    </location>
    <ligand>
        <name>Mg(2+)</name>
        <dbReference type="ChEBI" id="CHEBI:18420"/>
        <label>2</label>
    </ligand>
</feature>
<dbReference type="Pfam" id="PF02885">
    <property type="entry name" value="Glycos_trans_3N"/>
    <property type="match status" value="1"/>
</dbReference>
<dbReference type="AlphaFoldDB" id="A0A1V3C1N9"/>
<dbReference type="InterPro" id="IPR035902">
    <property type="entry name" value="Nuc_phospho_transferase"/>
</dbReference>
<feature type="binding site" evidence="9">
    <location>
        <position position="145"/>
    </location>
    <ligand>
        <name>5-phospho-alpha-D-ribose 1-diphosphate</name>
        <dbReference type="ChEBI" id="CHEBI:58017"/>
    </ligand>
</feature>
<comment type="caution">
    <text evidence="9">Lacks conserved residue(s) required for the propagation of feature annotation.</text>
</comment>
<evidence type="ECO:0000256" key="2">
    <source>
        <dbReference type="ARBA" id="ARBA00022605"/>
    </source>
</evidence>
<keyword evidence="4 9" id="KW-0808">Transferase</keyword>
<keyword evidence="3 9" id="KW-0328">Glycosyltransferase</keyword>
<dbReference type="FunFam" id="3.40.1030.10:FF:000002">
    <property type="entry name" value="Anthranilate phosphoribosyltransferase"/>
    <property type="match status" value="1"/>
</dbReference>
<dbReference type="Proteomes" id="UP000189004">
    <property type="component" value="Unassembled WGS sequence"/>
</dbReference>
<feature type="binding site" evidence="9">
    <location>
        <position position="105"/>
    </location>
    <ligand>
        <name>5-phospho-alpha-D-ribose 1-diphosphate</name>
        <dbReference type="ChEBI" id="CHEBI:58017"/>
    </ligand>
</feature>
<proteinExistence type="inferred from homology"/>
<dbReference type="Gene3D" id="3.40.1030.10">
    <property type="entry name" value="Nucleoside phosphorylase/phosphoribosyltransferase catalytic domain"/>
    <property type="match status" value="1"/>
</dbReference>
<feature type="binding site" evidence="9">
    <location>
        <position position="105"/>
    </location>
    <ligand>
        <name>anthranilate</name>
        <dbReference type="ChEBI" id="CHEBI:16567"/>
        <label>1</label>
    </ligand>
</feature>
<dbReference type="PANTHER" id="PTHR43285">
    <property type="entry name" value="ANTHRANILATE PHOSPHORIBOSYLTRANSFERASE"/>
    <property type="match status" value="1"/>
</dbReference>
<evidence type="ECO:0000256" key="9">
    <source>
        <dbReference type="HAMAP-Rule" id="MF_00211"/>
    </source>
</evidence>
<feature type="binding site" evidence="9">
    <location>
        <position position="250"/>
    </location>
    <ligand>
        <name>Mg(2+)</name>
        <dbReference type="ChEBI" id="CHEBI:18420"/>
        <label>2</label>
    </ligand>
</feature>
<dbReference type="PANTHER" id="PTHR43285:SF2">
    <property type="entry name" value="ANTHRANILATE PHOSPHORIBOSYLTRANSFERASE"/>
    <property type="match status" value="1"/>
</dbReference>
<feature type="domain" description="Glycosyl transferase family 3" evidence="11">
    <location>
        <begin position="99"/>
        <end position="352"/>
    </location>
</feature>
<reference evidence="14" key="2">
    <citation type="submission" date="2016-08" db="EMBL/GenBank/DDBJ databases">
        <authorList>
            <person name="Seilhamer J.J."/>
        </authorList>
    </citation>
    <scope>NUCLEOTIDE SEQUENCE [LARGE SCALE GENOMIC DNA]</scope>
    <source>
        <strain evidence="14">UTMC102</strain>
    </source>
</reference>
<keyword evidence="6 9" id="KW-0057">Aromatic amino acid biosynthesis</keyword>
<dbReference type="Pfam" id="PF00591">
    <property type="entry name" value="Glycos_transf_3"/>
    <property type="match status" value="1"/>
</dbReference>
<dbReference type="OrthoDB" id="9806430at2"/>
<accession>A0A7Y9X8A1</accession>
<evidence type="ECO:0000259" key="11">
    <source>
        <dbReference type="Pfam" id="PF00591"/>
    </source>
</evidence>
<comment type="cofactor">
    <cofactor evidence="9">
        <name>Mg(2+)</name>
        <dbReference type="ChEBI" id="CHEBI:18420"/>
    </cofactor>
    <text evidence="9">Binds 2 magnesium ions per monomer.</text>
</comment>
<evidence type="ECO:0000313" key="16">
    <source>
        <dbReference type="Proteomes" id="UP000584931"/>
    </source>
</evidence>
<dbReference type="GO" id="GO:0005829">
    <property type="term" value="C:cytosol"/>
    <property type="evidence" value="ECO:0007669"/>
    <property type="project" value="TreeGrafter"/>
</dbReference>
<dbReference type="InterPro" id="IPR036320">
    <property type="entry name" value="Glycosyl_Trfase_fam3_N_dom_sf"/>
</dbReference>
<evidence type="ECO:0000256" key="1">
    <source>
        <dbReference type="ARBA" id="ARBA00004907"/>
    </source>
</evidence>
<dbReference type="SUPFAM" id="SSF52418">
    <property type="entry name" value="Nucleoside phosphorylase/phosphoribosyltransferase catalytic domain"/>
    <property type="match status" value="1"/>
</dbReference>
<dbReference type="HAMAP" id="MF_00211">
    <property type="entry name" value="TrpD"/>
    <property type="match status" value="1"/>
</dbReference>
<dbReference type="InterPro" id="IPR017459">
    <property type="entry name" value="Glycosyl_Trfase_fam3_N_dom"/>
</dbReference>
<protein>
    <recommendedName>
        <fullName evidence="9">Anthranilate phosphoribosyltransferase</fullName>
        <ecNumber evidence="9">2.4.2.18</ecNumber>
    </recommendedName>
</protein>
<comment type="similarity">
    <text evidence="9">Belongs to the anthranilate phosphoribosyltransferase family.</text>
</comment>
<feature type="binding site" evidence="9">
    <location>
        <position position="250"/>
    </location>
    <ligand>
        <name>Mg(2+)</name>
        <dbReference type="ChEBI" id="CHEBI:18420"/>
        <label>1</label>
    </ligand>
</feature>
<dbReference type="UniPathway" id="UPA00035">
    <property type="reaction ID" value="UER00041"/>
</dbReference>
<feature type="binding site" evidence="9">
    <location>
        <begin position="108"/>
        <end position="109"/>
    </location>
    <ligand>
        <name>5-phospho-alpha-D-ribose 1-diphosphate</name>
        <dbReference type="ChEBI" id="CHEBI:58017"/>
    </ligand>
</feature>
<feature type="domain" description="Glycosyl transferase family 3 N-terminal" evidence="12">
    <location>
        <begin position="30"/>
        <end position="91"/>
    </location>
</feature>
<keyword evidence="9" id="KW-0479">Metal-binding</keyword>
<dbReference type="InterPro" id="IPR005940">
    <property type="entry name" value="Anthranilate_Pribosyl_Tfrase"/>
</dbReference>
<dbReference type="GO" id="GO:0000287">
    <property type="term" value="F:magnesium ion binding"/>
    <property type="evidence" value="ECO:0007669"/>
    <property type="project" value="UniProtKB-UniRule"/>
</dbReference>
<keyword evidence="15" id="KW-1185">Reference proteome</keyword>
<dbReference type="Proteomes" id="UP000584931">
    <property type="component" value="Unassembled WGS sequence"/>
</dbReference>
<dbReference type="NCBIfam" id="TIGR01245">
    <property type="entry name" value="trpD"/>
    <property type="match status" value="1"/>
</dbReference>
<evidence type="ECO:0000313" key="15">
    <source>
        <dbReference type="Proteomes" id="UP000189004"/>
    </source>
</evidence>
<feature type="binding site" evidence="9">
    <location>
        <position position="113"/>
    </location>
    <ligand>
        <name>5-phospho-alpha-D-ribose 1-diphosphate</name>
        <dbReference type="ChEBI" id="CHEBI:58017"/>
    </ligand>
</feature>
<dbReference type="SUPFAM" id="SSF47648">
    <property type="entry name" value="Nucleoside phosphorylase/phosphoribosyltransferase N-terminal domain"/>
    <property type="match status" value="1"/>
</dbReference>
<keyword evidence="5 9" id="KW-0822">Tryptophan biosynthesis</keyword>
<evidence type="ECO:0000256" key="5">
    <source>
        <dbReference type="ARBA" id="ARBA00022822"/>
    </source>
</evidence>
<evidence type="ECO:0000256" key="10">
    <source>
        <dbReference type="SAM" id="MobiDB-lite"/>
    </source>
</evidence>
<reference evidence="13 16" key="3">
    <citation type="submission" date="2020-07" db="EMBL/GenBank/DDBJ databases">
        <title>Sequencing the genomes of 1000 actinobacteria strains.</title>
        <authorList>
            <person name="Klenk H.-P."/>
        </authorList>
    </citation>
    <scope>NUCLEOTIDE SEQUENCE [LARGE SCALE GENOMIC DNA]</scope>
    <source>
        <strain evidence="13 16">DSM 45278</strain>
    </source>
</reference>